<evidence type="ECO:0000313" key="4">
    <source>
        <dbReference type="Proteomes" id="UP000185680"/>
    </source>
</evidence>
<evidence type="ECO:0000313" key="2">
    <source>
        <dbReference type="EMBL" id="OAD43797.1"/>
    </source>
</evidence>
<organism evidence="1 4">
    <name type="scientific">Hydrogenophaga crassostreae</name>
    <dbReference type="NCBI Taxonomy" id="1763535"/>
    <lineage>
        <taxon>Bacteria</taxon>
        <taxon>Pseudomonadati</taxon>
        <taxon>Pseudomonadota</taxon>
        <taxon>Betaproteobacteria</taxon>
        <taxon>Burkholderiales</taxon>
        <taxon>Comamonadaceae</taxon>
        <taxon>Hydrogenophaga</taxon>
    </lineage>
</organism>
<dbReference type="EMBL" id="LVWD01000003">
    <property type="protein sequence ID" value="OAD43797.1"/>
    <property type="molecule type" value="Genomic_DNA"/>
</dbReference>
<keyword evidence="3" id="KW-1185">Reference proteome</keyword>
<sequence length="141" mass="15543">MAPAFAAEPVSTGFFGNTAIGGKDTVSYFDARSRSTHQVIEGVDRFEVEHLGATWRFASKTSADTFAANPDAFVPEYNGFCSNALASDEGLIPTDGSVWEFFGGKLHLFYAERGRKRWMEGDWKAYNQEAAKAWATVLTKN</sequence>
<reference evidence="2 3" key="1">
    <citation type="submission" date="2016-02" db="EMBL/GenBank/DDBJ databases">
        <title>Draft genome sequence of Hydrogenophaga sp. LPB0072.</title>
        <authorList>
            <person name="Shin S.-K."/>
            <person name="Yi H."/>
        </authorList>
    </citation>
    <scope>NUCLEOTIDE SEQUENCE [LARGE SCALE GENOMIC DNA]</scope>
    <source>
        <strain evidence="2 3">LPB0072</strain>
    </source>
</reference>
<dbReference type="EMBL" id="CP017476">
    <property type="protein sequence ID" value="AOW15766.1"/>
    <property type="molecule type" value="Genomic_DNA"/>
</dbReference>
<dbReference type="Proteomes" id="UP000185680">
    <property type="component" value="Chromosome"/>
</dbReference>
<protein>
    <recommendedName>
        <fullName evidence="5">YHS domain protein</fullName>
    </recommendedName>
</protein>
<evidence type="ECO:0008006" key="5">
    <source>
        <dbReference type="Google" id="ProtNLM"/>
    </source>
</evidence>
<reference evidence="1 4" key="2">
    <citation type="submission" date="2016-10" db="EMBL/GenBank/DDBJ databases">
        <title>Hydorgenophaga sp. LPB0072 isolated from gastropod.</title>
        <authorList>
            <person name="Kim E."/>
            <person name="Yi H."/>
        </authorList>
    </citation>
    <scope>NUCLEOTIDE SEQUENCE [LARGE SCALE GENOMIC DNA]</scope>
    <source>
        <strain evidence="1 4">LPB0072</strain>
    </source>
</reference>
<dbReference type="Proteomes" id="UP000185657">
    <property type="component" value="Unassembled WGS sequence"/>
</dbReference>
<gene>
    <name evidence="1" type="ORF">LPB072_17630</name>
    <name evidence="2" type="ORF">LPB72_03405</name>
</gene>
<dbReference type="NCBIfam" id="NF041384">
    <property type="entry name" value="YHS_seleno_dom"/>
    <property type="match status" value="1"/>
</dbReference>
<dbReference type="STRING" id="1763535.LPB072_17630"/>
<name>A0A162W4G4_9BURK</name>
<dbReference type="OrthoDB" id="344729at2"/>
<proteinExistence type="predicted"/>
<accession>A0A162W4G4</accession>
<dbReference type="AlphaFoldDB" id="A0A162W4G4"/>
<evidence type="ECO:0000313" key="3">
    <source>
        <dbReference type="Proteomes" id="UP000185657"/>
    </source>
</evidence>
<evidence type="ECO:0000313" key="1">
    <source>
        <dbReference type="EMBL" id="AOW15766.1"/>
    </source>
</evidence>
<dbReference type="KEGG" id="hyl:LPB072_17630"/>